<evidence type="ECO:0000313" key="4">
    <source>
        <dbReference type="RefSeq" id="XP_026280413.1"/>
    </source>
</evidence>
<dbReference type="Proteomes" id="UP000504606">
    <property type="component" value="Unplaced"/>
</dbReference>
<keyword evidence="1" id="KW-1133">Transmembrane helix</keyword>
<reference evidence="3 4" key="1">
    <citation type="submission" date="2025-04" db="UniProtKB">
        <authorList>
            <consortium name="RefSeq"/>
        </authorList>
    </citation>
    <scope>IDENTIFICATION</scope>
    <source>
        <tissue evidence="3 4">Whole organism</tissue>
    </source>
</reference>
<dbReference type="GeneID" id="113207886"/>
<keyword evidence="2" id="KW-1185">Reference proteome</keyword>
<dbReference type="AlphaFoldDB" id="A0A6J1SHE8"/>
<evidence type="ECO:0000313" key="2">
    <source>
        <dbReference type="Proteomes" id="UP000504606"/>
    </source>
</evidence>
<protein>
    <submittedName>
        <fullName evidence="3 4">Uncharacterized protein LOC113207886</fullName>
    </submittedName>
</protein>
<organism evidence="2 3">
    <name type="scientific">Frankliniella occidentalis</name>
    <name type="common">Western flower thrips</name>
    <name type="synonym">Euthrips occidentalis</name>
    <dbReference type="NCBI Taxonomy" id="133901"/>
    <lineage>
        <taxon>Eukaryota</taxon>
        <taxon>Metazoa</taxon>
        <taxon>Ecdysozoa</taxon>
        <taxon>Arthropoda</taxon>
        <taxon>Hexapoda</taxon>
        <taxon>Insecta</taxon>
        <taxon>Pterygota</taxon>
        <taxon>Neoptera</taxon>
        <taxon>Paraneoptera</taxon>
        <taxon>Thysanoptera</taxon>
        <taxon>Terebrantia</taxon>
        <taxon>Thripoidea</taxon>
        <taxon>Thripidae</taxon>
        <taxon>Frankliniella</taxon>
    </lineage>
</organism>
<proteinExistence type="predicted"/>
<dbReference type="RefSeq" id="XP_026280412.1">
    <property type="nucleotide sequence ID" value="XM_026424627.2"/>
</dbReference>
<dbReference type="RefSeq" id="XP_026280413.1">
    <property type="nucleotide sequence ID" value="XM_026424628.2"/>
</dbReference>
<gene>
    <name evidence="3 4" type="primary">LOC113207886</name>
</gene>
<dbReference type="KEGG" id="foc:113207886"/>
<name>A0A6J1SHE8_FRAOC</name>
<evidence type="ECO:0000256" key="1">
    <source>
        <dbReference type="SAM" id="Phobius"/>
    </source>
</evidence>
<accession>A0A6J1SHE8</accession>
<evidence type="ECO:0000313" key="3">
    <source>
        <dbReference type="RefSeq" id="XP_026280412.1"/>
    </source>
</evidence>
<feature type="transmembrane region" description="Helical" evidence="1">
    <location>
        <begin position="171"/>
        <end position="193"/>
    </location>
</feature>
<keyword evidence="1" id="KW-0472">Membrane</keyword>
<feature type="transmembrane region" description="Helical" evidence="1">
    <location>
        <begin position="139"/>
        <end position="165"/>
    </location>
</feature>
<sequence length="225" mass="24139">MSLTTTQTTTVTAAPRAEAIMADLQRRLQPAAPGAVSSSGVTLGAQQLRFRGVAAGTTGGGAIPPTPSKTTTPNATLARRFSFVWPFISKENTAASEPFLKSRCSQLLRQFPAFISARQDESARTIRDLISRVLTQLKAVWLVLAVYLSVLVLGCLSSAVLYKLLLANKPLGLWFLVACIAATGAIAGVSFTAKERPNQKQQRQQIQVAEVPLRPQVQVPRVAVN</sequence>
<dbReference type="OrthoDB" id="8194199at2759"/>
<keyword evidence="1" id="KW-0812">Transmembrane</keyword>